<dbReference type="PANTHER" id="PTHR12411">
    <property type="entry name" value="CYSTEINE PROTEASE FAMILY C1-RELATED"/>
    <property type="match status" value="1"/>
</dbReference>
<protein>
    <submittedName>
        <fullName evidence="10">Uncharacterized protein</fullName>
    </submittedName>
</protein>
<dbReference type="InterPro" id="IPR000169">
    <property type="entry name" value="Pept_cys_AS"/>
</dbReference>
<evidence type="ECO:0000259" key="9">
    <source>
        <dbReference type="SMART" id="SM00848"/>
    </source>
</evidence>
<name>A0AAE0E477_9ROSI</name>
<feature type="domain" description="Peptidase C1A papain C-terminal" evidence="8">
    <location>
        <begin position="127"/>
        <end position="337"/>
    </location>
</feature>
<keyword evidence="3 7" id="KW-0732">Signal</keyword>
<dbReference type="SUPFAM" id="SSF54001">
    <property type="entry name" value="Cysteine proteinases"/>
    <property type="match status" value="2"/>
</dbReference>
<evidence type="ECO:0000256" key="2">
    <source>
        <dbReference type="ARBA" id="ARBA00022670"/>
    </source>
</evidence>
<evidence type="ECO:0000256" key="1">
    <source>
        <dbReference type="ARBA" id="ARBA00008455"/>
    </source>
</evidence>
<dbReference type="InterPro" id="IPR013201">
    <property type="entry name" value="Prot_inhib_I29"/>
</dbReference>
<evidence type="ECO:0000256" key="4">
    <source>
        <dbReference type="ARBA" id="ARBA00022801"/>
    </source>
</evidence>
<keyword evidence="4" id="KW-0378">Hydrolase</keyword>
<dbReference type="FunFam" id="3.90.70.10:FF:000067">
    <property type="entry name" value="Senescence-specific cysteine protease"/>
    <property type="match status" value="2"/>
</dbReference>
<dbReference type="SMART" id="SM00848">
    <property type="entry name" value="Inhibitor_I29"/>
    <property type="match status" value="2"/>
</dbReference>
<dbReference type="PROSITE" id="PS00640">
    <property type="entry name" value="THIOL_PROTEASE_ASN"/>
    <property type="match status" value="2"/>
</dbReference>
<dbReference type="InterPro" id="IPR039417">
    <property type="entry name" value="Peptidase_C1A_papain-like"/>
</dbReference>
<dbReference type="InterPro" id="IPR025660">
    <property type="entry name" value="Pept_his_AS"/>
</dbReference>
<dbReference type="GO" id="GO:0008234">
    <property type="term" value="F:cysteine-type peptidase activity"/>
    <property type="evidence" value="ECO:0007669"/>
    <property type="project" value="UniProtKB-KW"/>
</dbReference>
<keyword evidence="2" id="KW-0645">Protease</keyword>
<evidence type="ECO:0000256" key="6">
    <source>
        <dbReference type="ARBA" id="ARBA00023157"/>
    </source>
</evidence>
<dbReference type="Proteomes" id="UP001281410">
    <property type="component" value="Unassembled WGS sequence"/>
</dbReference>
<dbReference type="InterPro" id="IPR000668">
    <property type="entry name" value="Peptidase_C1A_C"/>
</dbReference>
<feature type="domain" description="Peptidase C1A papain C-terminal" evidence="8">
    <location>
        <begin position="428"/>
        <end position="641"/>
    </location>
</feature>
<evidence type="ECO:0000256" key="7">
    <source>
        <dbReference type="SAM" id="SignalP"/>
    </source>
</evidence>
<dbReference type="SMART" id="SM00645">
    <property type="entry name" value="Pept_C1"/>
    <property type="match status" value="2"/>
</dbReference>
<dbReference type="InterPro" id="IPR038765">
    <property type="entry name" value="Papain-like_cys_pep_sf"/>
</dbReference>
<accession>A0AAE0E477</accession>
<evidence type="ECO:0000256" key="5">
    <source>
        <dbReference type="ARBA" id="ARBA00022807"/>
    </source>
</evidence>
<dbReference type="AlphaFoldDB" id="A0AAE0E477"/>
<dbReference type="CDD" id="cd02248">
    <property type="entry name" value="Peptidase_C1A"/>
    <property type="match status" value="2"/>
</dbReference>
<keyword evidence="6" id="KW-1015">Disulfide bond</keyword>
<proteinExistence type="inferred from homology"/>
<dbReference type="Pfam" id="PF08246">
    <property type="entry name" value="Inhibitor_I29"/>
    <property type="match status" value="2"/>
</dbReference>
<feature type="signal peptide" evidence="7">
    <location>
        <begin position="1"/>
        <end position="21"/>
    </location>
</feature>
<evidence type="ECO:0000259" key="8">
    <source>
        <dbReference type="SMART" id="SM00645"/>
    </source>
</evidence>
<dbReference type="InterPro" id="IPR013128">
    <property type="entry name" value="Peptidase_C1A"/>
</dbReference>
<dbReference type="PRINTS" id="PR00705">
    <property type="entry name" value="PAPAIN"/>
</dbReference>
<dbReference type="PROSITE" id="PS00639">
    <property type="entry name" value="THIOL_PROTEASE_HIS"/>
    <property type="match status" value="2"/>
</dbReference>
<dbReference type="GO" id="GO:0006508">
    <property type="term" value="P:proteolysis"/>
    <property type="evidence" value="ECO:0007669"/>
    <property type="project" value="UniProtKB-KW"/>
</dbReference>
<sequence>MALTHEKAFVIPLLMVLVTLASHQATSRTLDVDFIAQKHEQWIAQHGRTYLDSAEKERRFQIFKKNYDYIEKFNSAGNNTYKLGTNAFSDLTNEEFLASHTGLKMPPNPRLSNITASYDTYDNPTEVADSIDWREKGAVSKIKDQGSCGCCWAFSAVAAMEGIIQIKTNMLLDLSEQQLVDCVADNHGCNGGFMDTAFEYIKQNGGLAAELNYPYQEQDGTCDQHKATDKTGQITGFQDVTRNDEQALQIAVSQQPVSVIIAAGGDFMNYGGGIFQGYCGDSLNHAVTIVGYGNENGMDYWLIKNSWGQTWGENGYMKILRGSSNTTSRTLDVDFIAQKHEQWIAQHGRTYLDSAEKERRFQIFKKNYDYIEKFNSAGNNTYKLGTNAFSDLTNEEFLASHTGLKMPPNPRLSNITASYDTYDNPTEVADSIDWREKGAVSKIKDQGSCGCCWAFSAVAAMEGIIQIKTNMLLDLSEQQLVDCVADNHGCNGGFMDTAFEYIKQNGGLAAELNYPYQEQDGTCDQHKATDKTGQITGFQDVTRNDEQALQIAVSQQPVSVIIAAGGDFMNYGGGIFQGYCGDSLNHAVTIVGYGNENGMDYWLIKNSWGQTWGENGYMKILRGSSNSEGQCGIATYPSFPTAQYKS</sequence>
<reference evidence="10" key="1">
    <citation type="journal article" date="2023" name="Plant J.">
        <title>Genome sequences and population genomics provide insights into the demographic history, inbreeding, and mutation load of two 'living fossil' tree species of Dipteronia.</title>
        <authorList>
            <person name="Feng Y."/>
            <person name="Comes H.P."/>
            <person name="Chen J."/>
            <person name="Zhu S."/>
            <person name="Lu R."/>
            <person name="Zhang X."/>
            <person name="Li P."/>
            <person name="Qiu J."/>
            <person name="Olsen K.M."/>
            <person name="Qiu Y."/>
        </authorList>
    </citation>
    <scope>NUCLEOTIDE SEQUENCE</scope>
    <source>
        <strain evidence="10">NBL</strain>
    </source>
</reference>
<comment type="similarity">
    <text evidence="1">Belongs to the peptidase C1 family.</text>
</comment>
<gene>
    <name evidence="10" type="ORF">Dsin_021026</name>
</gene>
<dbReference type="Gene3D" id="3.90.70.10">
    <property type="entry name" value="Cysteine proteinases"/>
    <property type="match status" value="2"/>
</dbReference>
<organism evidence="10 11">
    <name type="scientific">Dipteronia sinensis</name>
    <dbReference type="NCBI Taxonomy" id="43782"/>
    <lineage>
        <taxon>Eukaryota</taxon>
        <taxon>Viridiplantae</taxon>
        <taxon>Streptophyta</taxon>
        <taxon>Embryophyta</taxon>
        <taxon>Tracheophyta</taxon>
        <taxon>Spermatophyta</taxon>
        <taxon>Magnoliopsida</taxon>
        <taxon>eudicotyledons</taxon>
        <taxon>Gunneridae</taxon>
        <taxon>Pentapetalae</taxon>
        <taxon>rosids</taxon>
        <taxon>malvids</taxon>
        <taxon>Sapindales</taxon>
        <taxon>Sapindaceae</taxon>
        <taxon>Hippocastanoideae</taxon>
        <taxon>Acereae</taxon>
        <taxon>Dipteronia</taxon>
    </lineage>
</organism>
<comment type="caution">
    <text evidence="10">The sequence shown here is derived from an EMBL/GenBank/DDBJ whole genome shotgun (WGS) entry which is preliminary data.</text>
</comment>
<evidence type="ECO:0000256" key="3">
    <source>
        <dbReference type="ARBA" id="ARBA00022729"/>
    </source>
</evidence>
<dbReference type="InterPro" id="IPR025661">
    <property type="entry name" value="Pept_asp_AS"/>
</dbReference>
<feature type="domain" description="Cathepsin propeptide inhibitor" evidence="9">
    <location>
        <begin position="39"/>
        <end position="96"/>
    </location>
</feature>
<dbReference type="PROSITE" id="PS00139">
    <property type="entry name" value="THIOL_PROTEASE_CYS"/>
    <property type="match status" value="2"/>
</dbReference>
<dbReference type="Pfam" id="PF00112">
    <property type="entry name" value="Peptidase_C1"/>
    <property type="match status" value="2"/>
</dbReference>
<feature type="domain" description="Cathepsin propeptide inhibitor" evidence="9">
    <location>
        <begin position="340"/>
        <end position="397"/>
    </location>
</feature>
<evidence type="ECO:0000313" key="10">
    <source>
        <dbReference type="EMBL" id="KAK3206980.1"/>
    </source>
</evidence>
<keyword evidence="11" id="KW-1185">Reference proteome</keyword>
<dbReference type="EMBL" id="JANJYJ010000006">
    <property type="protein sequence ID" value="KAK3206980.1"/>
    <property type="molecule type" value="Genomic_DNA"/>
</dbReference>
<evidence type="ECO:0000313" key="11">
    <source>
        <dbReference type="Proteomes" id="UP001281410"/>
    </source>
</evidence>
<feature type="chain" id="PRO_5041960950" evidence="7">
    <location>
        <begin position="22"/>
        <end position="646"/>
    </location>
</feature>
<keyword evidence="5" id="KW-0788">Thiol protease</keyword>